<keyword evidence="2" id="KW-1185">Reference proteome</keyword>
<reference evidence="1" key="4">
    <citation type="submission" date="2019-03" db="UniProtKB">
        <authorList>
            <consortium name="EnsemblPlants"/>
        </authorList>
    </citation>
    <scope>IDENTIFICATION</scope>
</reference>
<dbReference type="Gramene" id="AET1Gv20963800.25">
    <property type="protein sequence ID" value="AET1Gv20963800.25"/>
    <property type="gene ID" value="AET1Gv20963800"/>
</dbReference>
<accession>A0A452ZXP7</accession>
<dbReference type="EnsemblPlants" id="AET1Gv20963800.25">
    <property type="protein sequence ID" value="AET1Gv20963800.25"/>
    <property type="gene ID" value="AET1Gv20963800"/>
</dbReference>
<reference evidence="1" key="3">
    <citation type="journal article" date="2017" name="Nature">
        <title>Genome sequence of the progenitor of the wheat D genome Aegilops tauschii.</title>
        <authorList>
            <person name="Luo M.C."/>
            <person name="Gu Y.Q."/>
            <person name="Puiu D."/>
            <person name="Wang H."/>
            <person name="Twardziok S.O."/>
            <person name="Deal K.R."/>
            <person name="Huo N."/>
            <person name="Zhu T."/>
            <person name="Wang L."/>
            <person name="Wang Y."/>
            <person name="McGuire P.E."/>
            <person name="Liu S."/>
            <person name="Long H."/>
            <person name="Ramasamy R.K."/>
            <person name="Rodriguez J.C."/>
            <person name="Van S.L."/>
            <person name="Yuan L."/>
            <person name="Wang Z."/>
            <person name="Xia Z."/>
            <person name="Xiao L."/>
            <person name="Anderson O.D."/>
            <person name="Ouyang S."/>
            <person name="Liang Y."/>
            <person name="Zimin A.V."/>
            <person name="Pertea G."/>
            <person name="Qi P."/>
            <person name="Bennetzen J.L."/>
            <person name="Dai X."/>
            <person name="Dawson M.W."/>
            <person name="Muller H.G."/>
            <person name="Kugler K."/>
            <person name="Rivarola-Duarte L."/>
            <person name="Spannagl M."/>
            <person name="Mayer K.F.X."/>
            <person name="Lu F.H."/>
            <person name="Bevan M.W."/>
            <person name="Leroy P."/>
            <person name="Li P."/>
            <person name="You F.M."/>
            <person name="Sun Q."/>
            <person name="Liu Z."/>
            <person name="Lyons E."/>
            <person name="Wicker T."/>
            <person name="Salzberg S.L."/>
            <person name="Devos K.M."/>
            <person name="Dvorak J."/>
        </authorList>
    </citation>
    <scope>NUCLEOTIDE SEQUENCE [LARGE SCALE GENOMIC DNA]</scope>
    <source>
        <strain evidence="1">cv. AL8/78</strain>
    </source>
</reference>
<organism evidence="1 2">
    <name type="scientific">Aegilops tauschii subsp. strangulata</name>
    <name type="common">Goatgrass</name>
    <dbReference type="NCBI Taxonomy" id="200361"/>
    <lineage>
        <taxon>Eukaryota</taxon>
        <taxon>Viridiplantae</taxon>
        <taxon>Streptophyta</taxon>
        <taxon>Embryophyta</taxon>
        <taxon>Tracheophyta</taxon>
        <taxon>Spermatophyta</taxon>
        <taxon>Magnoliopsida</taxon>
        <taxon>Liliopsida</taxon>
        <taxon>Poales</taxon>
        <taxon>Poaceae</taxon>
        <taxon>BOP clade</taxon>
        <taxon>Pooideae</taxon>
        <taxon>Triticodae</taxon>
        <taxon>Triticeae</taxon>
        <taxon>Triticinae</taxon>
        <taxon>Aegilops</taxon>
    </lineage>
</organism>
<evidence type="ECO:0000313" key="1">
    <source>
        <dbReference type="EnsemblPlants" id="AET1Gv20963800.25"/>
    </source>
</evidence>
<protein>
    <submittedName>
        <fullName evidence="1">Uncharacterized protein</fullName>
    </submittedName>
</protein>
<reference evidence="2" key="1">
    <citation type="journal article" date="2014" name="Science">
        <title>Ancient hybridizations among the ancestral genomes of bread wheat.</title>
        <authorList>
            <consortium name="International Wheat Genome Sequencing Consortium,"/>
            <person name="Marcussen T."/>
            <person name="Sandve S.R."/>
            <person name="Heier L."/>
            <person name="Spannagl M."/>
            <person name="Pfeifer M."/>
            <person name="Jakobsen K.S."/>
            <person name="Wulff B.B."/>
            <person name="Steuernagel B."/>
            <person name="Mayer K.F."/>
            <person name="Olsen O.A."/>
        </authorList>
    </citation>
    <scope>NUCLEOTIDE SEQUENCE [LARGE SCALE GENOMIC DNA]</scope>
    <source>
        <strain evidence="2">cv. AL8/78</strain>
    </source>
</reference>
<name>A0A452ZXP7_AEGTS</name>
<reference evidence="2" key="2">
    <citation type="journal article" date="2017" name="Nat. Plants">
        <title>The Aegilops tauschii genome reveals multiple impacts of transposons.</title>
        <authorList>
            <person name="Zhao G."/>
            <person name="Zou C."/>
            <person name="Li K."/>
            <person name="Wang K."/>
            <person name="Li T."/>
            <person name="Gao L."/>
            <person name="Zhang X."/>
            <person name="Wang H."/>
            <person name="Yang Z."/>
            <person name="Liu X."/>
            <person name="Jiang W."/>
            <person name="Mao L."/>
            <person name="Kong X."/>
            <person name="Jiao Y."/>
            <person name="Jia J."/>
        </authorList>
    </citation>
    <scope>NUCLEOTIDE SEQUENCE [LARGE SCALE GENOMIC DNA]</scope>
    <source>
        <strain evidence="2">cv. AL8/78</strain>
    </source>
</reference>
<evidence type="ECO:0000313" key="2">
    <source>
        <dbReference type="Proteomes" id="UP000015105"/>
    </source>
</evidence>
<reference evidence="1" key="5">
    <citation type="journal article" date="2021" name="G3 (Bethesda)">
        <title>Aegilops tauschii genome assembly Aet v5.0 features greater sequence contiguity and improved annotation.</title>
        <authorList>
            <person name="Wang L."/>
            <person name="Zhu T."/>
            <person name="Rodriguez J.C."/>
            <person name="Deal K.R."/>
            <person name="Dubcovsky J."/>
            <person name="McGuire P.E."/>
            <person name="Lux T."/>
            <person name="Spannagl M."/>
            <person name="Mayer K.F.X."/>
            <person name="Baldrich P."/>
            <person name="Meyers B.C."/>
            <person name="Huo N."/>
            <person name="Gu Y.Q."/>
            <person name="Zhou H."/>
            <person name="Devos K.M."/>
            <person name="Bennetzen J.L."/>
            <person name="Unver T."/>
            <person name="Budak H."/>
            <person name="Gulick P.J."/>
            <person name="Galiba G."/>
            <person name="Kalapos B."/>
            <person name="Nelson D.R."/>
            <person name="Li P."/>
            <person name="You F.M."/>
            <person name="Luo M.C."/>
            <person name="Dvorak J."/>
        </authorList>
    </citation>
    <scope>NUCLEOTIDE SEQUENCE [LARGE SCALE GENOMIC DNA]</scope>
    <source>
        <strain evidence="1">cv. AL8/78</strain>
    </source>
</reference>
<dbReference type="AlphaFoldDB" id="A0A452ZXP7"/>
<dbReference type="Proteomes" id="UP000015105">
    <property type="component" value="Chromosome 1D"/>
</dbReference>
<proteinExistence type="predicted"/>
<sequence length="43" mass="4917">MQLPQLHAGDDVNELKVRQGTAMKPGVYQQHLGQCSNYYHHHS</sequence>